<dbReference type="Gene3D" id="3.40.1280.10">
    <property type="match status" value="1"/>
</dbReference>
<dbReference type="InterPro" id="IPR001537">
    <property type="entry name" value="SpoU_MeTrfase"/>
</dbReference>
<dbReference type="SUPFAM" id="SSF75217">
    <property type="entry name" value="alpha/beta knot"/>
    <property type="match status" value="1"/>
</dbReference>
<reference evidence="7" key="1">
    <citation type="submission" date="2016-11" db="EMBL/GenBank/DDBJ databases">
        <authorList>
            <person name="Varghese N."/>
            <person name="Submissions S."/>
        </authorList>
    </citation>
    <scope>NUCLEOTIDE SEQUENCE [LARGE SCALE GENOMIC DNA]</scope>
    <source>
        <strain evidence="7">DSM 100572</strain>
    </source>
</reference>
<protein>
    <submittedName>
        <fullName evidence="6">RNA methyltransferase, TrmH family</fullName>
    </submittedName>
</protein>
<keyword evidence="7" id="KW-1185">Reference proteome</keyword>
<evidence type="ECO:0000259" key="5">
    <source>
        <dbReference type="Pfam" id="PF22435"/>
    </source>
</evidence>
<dbReference type="Pfam" id="PF22435">
    <property type="entry name" value="MRM3-like_sub_bind"/>
    <property type="match status" value="1"/>
</dbReference>
<dbReference type="GO" id="GO:0006396">
    <property type="term" value="P:RNA processing"/>
    <property type="evidence" value="ECO:0007669"/>
    <property type="project" value="InterPro"/>
</dbReference>
<evidence type="ECO:0000259" key="4">
    <source>
        <dbReference type="Pfam" id="PF00588"/>
    </source>
</evidence>
<dbReference type="PANTHER" id="PTHR43191">
    <property type="entry name" value="RRNA METHYLTRANSFERASE 3"/>
    <property type="match status" value="1"/>
</dbReference>
<evidence type="ECO:0000256" key="2">
    <source>
        <dbReference type="ARBA" id="ARBA00022603"/>
    </source>
</evidence>
<keyword evidence="2 6" id="KW-0489">Methyltransferase</keyword>
<dbReference type="CDD" id="cd18109">
    <property type="entry name" value="SpoU-like_RNA-MTase"/>
    <property type="match status" value="1"/>
</dbReference>
<dbReference type="EMBL" id="FQXQ01000001">
    <property type="protein sequence ID" value="SHH34574.1"/>
    <property type="molecule type" value="Genomic_DNA"/>
</dbReference>
<dbReference type="Proteomes" id="UP000184109">
    <property type="component" value="Unassembled WGS sequence"/>
</dbReference>
<feature type="domain" description="tRNA/rRNA methyltransferase SpoU type" evidence="4">
    <location>
        <begin position="99"/>
        <end position="236"/>
    </location>
</feature>
<dbReference type="AlphaFoldDB" id="A0A1M5S7V8"/>
<evidence type="ECO:0000313" key="7">
    <source>
        <dbReference type="Proteomes" id="UP000184109"/>
    </source>
</evidence>
<dbReference type="OrthoDB" id="9785673at2"/>
<dbReference type="InterPro" id="IPR029026">
    <property type="entry name" value="tRNA_m1G_MTases_N"/>
</dbReference>
<dbReference type="GO" id="GO:0003723">
    <property type="term" value="F:RNA binding"/>
    <property type="evidence" value="ECO:0007669"/>
    <property type="project" value="InterPro"/>
</dbReference>
<dbReference type="InterPro" id="IPR029064">
    <property type="entry name" value="Ribosomal_eL30-like_sf"/>
</dbReference>
<evidence type="ECO:0000256" key="1">
    <source>
        <dbReference type="ARBA" id="ARBA00007228"/>
    </source>
</evidence>
<comment type="similarity">
    <text evidence="1">Belongs to the class IV-like SAM-binding methyltransferase superfamily. RNA methyltransferase TrmH family.</text>
</comment>
<evidence type="ECO:0000256" key="3">
    <source>
        <dbReference type="ARBA" id="ARBA00022679"/>
    </source>
</evidence>
<dbReference type="GO" id="GO:0008173">
    <property type="term" value="F:RNA methyltransferase activity"/>
    <property type="evidence" value="ECO:0007669"/>
    <property type="project" value="InterPro"/>
</dbReference>
<dbReference type="PANTHER" id="PTHR43191:SF2">
    <property type="entry name" value="RRNA METHYLTRANSFERASE 3, MITOCHONDRIAL"/>
    <property type="match status" value="1"/>
</dbReference>
<name>A0A1M5S7V8_9FLAO</name>
<accession>A0A1M5S7V8</accession>
<gene>
    <name evidence="6" type="ORF">SAMN05444281_0173</name>
</gene>
<dbReference type="Gene3D" id="3.30.1330.30">
    <property type="match status" value="1"/>
</dbReference>
<proteinExistence type="inferred from homology"/>
<dbReference type="RefSeq" id="WP_073117791.1">
    <property type="nucleotide sequence ID" value="NZ_BMEN01000001.1"/>
</dbReference>
<evidence type="ECO:0000313" key="6">
    <source>
        <dbReference type="EMBL" id="SHH34574.1"/>
    </source>
</evidence>
<dbReference type="InterPro" id="IPR029028">
    <property type="entry name" value="Alpha/beta_knot_MTases"/>
</dbReference>
<dbReference type="GO" id="GO:0032259">
    <property type="term" value="P:methylation"/>
    <property type="evidence" value="ECO:0007669"/>
    <property type="project" value="UniProtKB-KW"/>
</dbReference>
<dbReference type="Pfam" id="PF00588">
    <property type="entry name" value="SpoU_methylase"/>
    <property type="match status" value="1"/>
</dbReference>
<dbReference type="STRING" id="1195760.SAMN05444281_0173"/>
<feature type="domain" description="MRM3-like substrate binding" evidence="5">
    <location>
        <begin position="6"/>
        <end position="84"/>
    </location>
</feature>
<sequence length="247" mass="27500">MPISKNQIKLITSLQQKKYRVKEGLFVAEGIKVVNEFLNSEIELQTLFCVDEVLGDYKNYACVSITENELKKISVLKSPNKVLGLFKIPSEKTSQDNGLKVVLDTINDPGNLGTIIRLCDWFGVKELICSKDTVDCYNTKVVQSTMGSLTRVVVKYVDLIPYLKDTQQPVYITDMEGENVYAATLPENGIIIMGNEANGVSSEIKQLISRKLTIPRFGELQATESLNVATATAILLNEFRRATGKLK</sequence>
<keyword evidence="3 6" id="KW-0808">Transferase</keyword>
<dbReference type="InterPro" id="IPR053888">
    <property type="entry name" value="MRM3-like_sub_bind"/>
</dbReference>
<dbReference type="InterPro" id="IPR051259">
    <property type="entry name" value="rRNA_Methyltransferase"/>
</dbReference>
<organism evidence="6 7">
    <name type="scientific">Wenyingzhuangia marina</name>
    <dbReference type="NCBI Taxonomy" id="1195760"/>
    <lineage>
        <taxon>Bacteria</taxon>
        <taxon>Pseudomonadati</taxon>
        <taxon>Bacteroidota</taxon>
        <taxon>Flavobacteriia</taxon>
        <taxon>Flavobacteriales</taxon>
        <taxon>Flavobacteriaceae</taxon>
        <taxon>Wenyingzhuangia</taxon>
    </lineage>
</organism>
<dbReference type="SUPFAM" id="SSF55315">
    <property type="entry name" value="L30e-like"/>
    <property type="match status" value="1"/>
</dbReference>